<gene>
    <name evidence="3" type="ORF">SDRG_15530</name>
</gene>
<evidence type="ECO:0000313" key="4">
    <source>
        <dbReference type="Proteomes" id="UP000030762"/>
    </source>
</evidence>
<evidence type="ECO:0000256" key="1">
    <source>
        <dbReference type="SAM" id="MobiDB-lite"/>
    </source>
</evidence>
<dbReference type="GeneID" id="19956257"/>
<feature type="transmembrane region" description="Helical" evidence="2">
    <location>
        <begin position="66"/>
        <end position="85"/>
    </location>
</feature>
<dbReference type="PANTHER" id="PTHR46388">
    <property type="entry name" value="NHL REPEAT-CONTAINING PROTEIN 2"/>
    <property type="match status" value="1"/>
</dbReference>
<dbReference type="InParanoid" id="T0PZR5"/>
<reference evidence="3 4" key="1">
    <citation type="submission" date="2012-04" db="EMBL/GenBank/DDBJ databases">
        <title>The Genome Sequence of Saprolegnia declina VS20.</title>
        <authorList>
            <consortium name="The Broad Institute Genome Sequencing Platform"/>
            <person name="Russ C."/>
            <person name="Nusbaum C."/>
            <person name="Tyler B."/>
            <person name="van West P."/>
            <person name="Dieguez-Uribeondo J."/>
            <person name="de Bruijn I."/>
            <person name="Tripathy S."/>
            <person name="Jiang R."/>
            <person name="Young S.K."/>
            <person name="Zeng Q."/>
            <person name="Gargeya S."/>
            <person name="Fitzgerald M."/>
            <person name="Haas B."/>
            <person name="Abouelleil A."/>
            <person name="Alvarado L."/>
            <person name="Arachchi H.M."/>
            <person name="Berlin A."/>
            <person name="Chapman S.B."/>
            <person name="Goldberg J."/>
            <person name="Griggs A."/>
            <person name="Gujja S."/>
            <person name="Hansen M."/>
            <person name="Howarth C."/>
            <person name="Imamovic A."/>
            <person name="Larimer J."/>
            <person name="McCowen C."/>
            <person name="Montmayeur A."/>
            <person name="Murphy C."/>
            <person name="Neiman D."/>
            <person name="Pearson M."/>
            <person name="Priest M."/>
            <person name="Roberts A."/>
            <person name="Saif S."/>
            <person name="Shea T."/>
            <person name="Sisk P."/>
            <person name="Sykes S."/>
            <person name="Wortman J."/>
            <person name="Nusbaum C."/>
            <person name="Birren B."/>
        </authorList>
    </citation>
    <scope>NUCLEOTIDE SEQUENCE [LARGE SCALE GENOMIC DNA]</scope>
    <source>
        <strain evidence="3 4">VS20</strain>
    </source>
</reference>
<evidence type="ECO:0008006" key="5">
    <source>
        <dbReference type="Google" id="ProtNLM"/>
    </source>
</evidence>
<organism evidence="3 4">
    <name type="scientific">Saprolegnia diclina (strain VS20)</name>
    <dbReference type="NCBI Taxonomy" id="1156394"/>
    <lineage>
        <taxon>Eukaryota</taxon>
        <taxon>Sar</taxon>
        <taxon>Stramenopiles</taxon>
        <taxon>Oomycota</taxon>
        <taxon>Saprolegniomycetes</taxon>
        <taxon>Saprolegniales</taxon>
        <taxon>Saprolegniaceae</taxon>
        <taxon>Saprolegnia</taxon>
    </lineage>
</organism>
<dbReference type="OMA" id="GAHCIRR"/>
<dbReference type="RefSeq" id="XP_008619928.1">
    <property type="nucleotide sequence ID" value="XM_008621706.1"/>
</dbReference>
<keyword evidence="4" id="KW-1185">Reference proteome</keyword>
<name>T0PZR5_SAPDV</name>
<evidence type="ECO:0000256" key="2">
    <source>
        <dbReference type="SAM" id="Phobius"/>
    </source>
</evidence>
<protein>
    <recommendedName>
        <fullName evidence="5">SMP-30/Gluconolactonase/LRE-like region domain-containing protein</fullName>
    </recommendedName>
</protein>
<dbReference type="PANTHER" id="PTHR46388:SF2">
    <property type="entry name" value="NHL REPEAT-CONTAINING PROTEIN 2"/>
    <property type="match status" value="1"/>
</dbReference>
<keyword evidence="2" id="KW-0812">Transmembrane</keyword>
<accession>T0PZR5</accession>
<keyword evidence="2" id="KW-1133">Transmembrane helix</keyword>
<dbReference type="VEuPathDB" id="FungiDB:SDRG_15530"/>
<dbReference type="AlphaFoldDB" id="T0PZR5"/>
<feature type="region of interest" description="Disordered" evidence="1">
    <location>
        <begin position="89"/>
        <end position="134"/>
    </location>
</feature>
<dbReference type="Proteomes" id="UP000030762">
    <property type="component" value="Unassembled WGS sequence"/>
</dbReference>
<dbReference type="OrthoDB" id="77690at2759"/>
<proteinExistence type="predicted"/>
<evidence type="ECO:0000313" key="3">
    <source>
        <dbReference type="EMBL" id="EQC26590.1"/>
    </source>
</evidence>
<dbReference type="Gene3D" id="2.120.10.30">
    <property type="entry name" value="TolB, C-terminal domain"/>
    <property type="match status" value="1"/>
</dbReference>
<dbReference type="InterPro" id="IPR011042">
    <property type="entry name" value="6-blade_b-propeller_TolB-like"/>
</dbReference>
<dbReference type="SUPFAM" id="SSF101898">
    <property type="entry name" value="NHL repeat"/>
    <property type="match status" value="1"/>
</dbReference>
<keyword evidence="2" id="KW-0472">Membrane</keyword>
<feature type="region of interest" description="Disordered" evidence="1">
    <location>
        <begin position="25"/>
        <end position="57"/>
    </location>
</feature>
<dbReference type="eggNOG" id="ENOG502SFB0">
    <property type="taxonomic scope" value="Eukaryota"/>
</dbReference>
<dbReference type="EMBL" id="JH767226">
    <property type="protein sequence ID" value="EQC26590.1"/>
    <property type="molecule type" value="Genomic_DNA"/>
</dbReference>
<sequence>MASSPSLPCREEDLAKNASCVSMSNVPVATETPPEGGDIPVLGADETPSAPATECEEKKKTKIPPIVFVPLLGAFVVITVVPSVVSNLMNKSSSSSPTPAPPSPTTAPGYGGSGTKGWDFTPAPATPTPTPSTPTYAISTEFASLYAQANITGVALGSLQASPWVALNQTTIYSSQSSLLENSTSHFSGVTSDASGNLYVSDLTQPQIVQRPWNATTSTTYAVLTNTTSGLLQPRGLTMCAGVLFALDSGYIKSVNKTTVMAVVAGLSTTATNLAADSTGSYLYIADTGAHCIRRVALANYVLETYAGSCGNGGYVDGPRLSSRWNSPGGVTVDVYGHVYVSDTGNHVVRKVDSVSSTTSTLAGTPGVSGLRDSSGTLTTSLLNAPLGLVINGTLSWQVLGNSAFNLYVADTGNNCIRRISKLS</sequence>